<dbReference type="EMBL" id="CP162511">
    <property type="protein sequence ID" value="XDI06439.1"/>
    <property type="molecule type" value="Genomic_DNA"/>
</dbReference>
<evidence type="ECO:0000313" key="3">
    <source>
        <dbReference type="EMBL" id="XDI06439.1"/>
    </source>
</evidence>
<accession>A0AB39BIX7</accession>
<dbReference type="InterPro" id="IPR001482">
    <property type="entry name" value="T2SS/T4SS_dom"/>
</dbReference>
<dbReference type="InterPro" id="IPR050921">
    <property type="entry name" value="T4SS_GSP_E_ATPase"/>
</dbReference>
<dbReference type="Gene3D" id="3.40.50.300">
    <property type="entry name" value="P-loop containing nucleotide triphosphate hydrolases"/>
    <property type="match status" value="1"/>
</dbReference>
<feature type="domain" description="Bacterial type II secretion system protein E" evidence="2">
    <location>
        <begin position="148"/>
        <end position="289"/>
    </location>
</feature>
<sequence>MTSPRSALFGPLAPYLDDELVTDVFVNGHRELWVDRGGGPRREPGWSCPNEQRLREFAVRLVAAGGRHVDESTPCVDVTVAGCRVHVVLPPVAVGGTLVSVRVPQAEFPSLDDLEARGFFGGVGSGAGSGARAGAGLGVRDAAARRGIVDEAVRRRTNLLVTGAAGSGKTTFLSAVLSSAPTAERIVVIEDVTELRVAHPHVVALEARQPNLEGAGGIGLAELVRQALRMRPDRLVLGECRGGEIRDLLSALNTGHDGGAGTLHANALGDVPARLEALGALAGLDAAAVARQAVSAIGLVCHLRRVGERRELAEFGELCLDPRDRLAVRELGGGGVPSRAAVVSSASSAPDDVASRIGGLREAAA</sequence>
<evidence type="ECO:0000256" key="1">
    <source>
        <dbReference type="ARBA" id="ARBA00006611"/>
    </source>
</evidence>
<dbReference type="GO" id="GO:0016887">
    <property type="term" value="F:ATP hydrolysis activity"/>
    <property type="evidence" value="ECO:0007669"/>
    <property type="project" value="InterPro"/>
</dbReference>
<dbReference type="RefSeq" id="WP_368498822.1">
    <property type="nucleotide sequence ID" value="NZ_CP162511.1"/>
</dbReference>
<dbReference type="Gene3D" id="3.30.450.90">
    <property type="match status" value="1"/>
</dbReference>
<comment type="similarity">
    <text evidence="1">Belongs to the GSP E family.</text>
</comment>
<dbReference type="InterPro" id="IPR027417">
    <property type="entry name" value="P-loop_NTPase"/>
</dbReference>
<protein>
    <submittedName>
        <fullName evidence="3">CpaF family protein</fullName>
    </submittedName>
</protein>
<dbReference type="SUPFAM" id="SSF52540">
    <property type="entry name" value="P-loop containing nucleoside triphosphate hydrolases"/>
    <property type="match status" value="1"/>
</dbReference>
<gene>
    <name evidence="3" type="ORF">ABFY20_04905</name>
</gene>
<proteinExistence type="inferred from homology"/>
<name>A0AB39BIX7_9MICO</name>
<dbReference type="Pfam" id="PF00437">
    <property type="entry name" value="T2SSE"/>
    <property type="match status" value="1"/>
</dbReference>
<dbReference type="PANTHER" id="PTHR30486:SF6">
    <property type="entry name" value="TYPE IV PILUS RETRACTATION ATPASE PILT"/>
    <property type="match status" value="1"/>
</dbReference>
<reference evidence="3" key="1">
    <citation type="submission" date="2024-05" db="EMBL/GenBank/DDBJ databases">
        <title>Herbiconiux sp. A18JL235.</title>
        <authorList>
            <person name="Zhang G."/>
        </authorList>
    </citation>
    <scope>NUCLEOTIDE SEQUENCE</scope>
    <source>
        <strain evidence="3">A18JL235</strain>
    </source>
</reference>
<dbReference type="AlphaFoldDB" id="A0AB39BIX7"/>
<dbReference type="PANTHER" id="PTHR30486">
    <property type="entry name" value="TWITCHING MOTILITY PROTEIN PILT"/>
    <property type="match status" value="1"/>
</dbReference>
<organism evidence="3">
    <name type="scientific">Herbiconiux sp. A18JL235</name>
    <dbReference type="NCBI Taxonomy" id="3152363"/>
    <lineage>
        <taxon>Bacteria</taxon>
        <taxon>Bacillati</taxon>
        <taxon>Actinomycetota</taxon>
        <taxon>Actinomycetes</taxon>
        <taxon>Micrococcales</taxon>
        <taxon>Microbacteriaceae</taxon>
        <taxon>Herbiconiux</taxon>
    </lineage>
</organism>
<evidence type="ECO:0000259" key="2">
    <source>
        <dbReference type="Pfam" id="PF00437"/>
    </source>
</evidence>
<dbReference type="CDD" id="cd01130">
    <property type="entry name" value="VirB11-like_ATPase"/>
    <property type="match status" value="1"/>
</dbReference>